<reference evidence="1" key="1">
    <citation type="journal article" date="2023" name="Front. Mar. Sci.">
        <title>A new Merluccius polli reference genome to investigate the effects of global change in West African waters.</title>
        <authorList>
            <person name="Mateo J.L."/>
            <person name="Blanco-Fernandez C."/>
            <person name="Garcia-Vazquez E."/>
            <person name="Machado-Schiaffino G."/>
        </authorList>
    </citation>
    <scope>NUCLEOTIDE SEQUENCE</scope>
    <source>
        <strain evidence="1">C29</strain>
        <tissue evidence="1">Fin</tissue>
    </source>
</reference>
<organism evidence="1 2">
    <name type="scientific">Merluccius polli</name>
    <name type="common">Benguela hake</name>
    <name type="synonym">Merluccius cadenati</name>
    <dbReference type="NCBI Taxonomy" id="89951"/>
    <lineage>
        <taxon>Eukaryota</taxon>
        <taxon>Metazoa</taxon>
        <taxon>Chordata</taxon>
        <taxon>Craniata</taxon>
        <taxon>Vertebrata</taxon>
        <taxon>Euteleostomi</taxon>
        <taxon>Actinopterygii</taxon>
        <taxon>Neopterygii</taxon>
        <taxon>Teleostei</taxon>
        <taxon>Neoteleostei</taxon>
        <taxon>Acanthomorphata</taxon>
        <taxon>Zeiogadaria</taxon>
        <taxon>Gadariae</taxon>
        <taxon>Gadiformes</taxon>
        <taxon>Gadoidei</taxon>
        <taxon>Merlucciidae</taxon>
        <taxon>Merluccius</taxon>
    </lineage>
</organism>
<accession>A0AA47MZ86</accession>
<dbReference type="AlphaFoldDB" id="A0AA47MZ86"/>
<comment type="caution">
    <text evidence="1">The sequence shown here is derived from an EMBL/GenBank/DDBJ whole genome shotgun (WGS) entry which is preliminary data.</text>
</comment>
<dbReference type="Proteomes" id="UP001174136">
    <property type="component" value="Unassembled WGS sequence"/>
</dbReference>
<gene>
    <name evidence="1" type="ORF">N1851_010192</name>
</gene>
<protein>
    <submittedName>
        <fullName evidence="1">Uncharacterized protein</fullName>
    </submittedName>
</protein>
<dbReference type="PANTHER" id="PTHR35385:SF2">
    <property type="entry name" value="PROTEIN B, PUTATIVE-RELATED"/>
    <property type="match status" value="1"/>
</dbReference>
<sequence>MIPYTVQYHSFTVFTTLKLSEVQGLCGEALQLECWALCYRETMPVRRNGTNNYSEAAMRILKDKILHRTKTYNVPQLFDFQTTRLSAYYEARITDAAIGHWEGLQKSRFLVKDNSVKPEDIHTRSNFTKQHWIIDASHFEVKSSSTPGKIFVVGIQYTWRCAPVQWVAVVGPANTRQLSSPKDNVPLQFLHPLREEAVPSTGTDAVADLDIADDTWREETDLVMVAEEVQQTESQEVSHQAAAAGFAEMCQELSAIINSDSSFTTSSVAAVKAFKKIKDNPSKIITALHMFGRYTNTGLVSVSSRAIRRAARHAGPTYPCTAKDLTMFTVSQPRGSEHQLPIICHTGCRRAKATQNEGNSDSRPSVDKLYSMSPLWNGI</sequence>
<dbReference type="PANTHER" id="PTHR35385">
    <property type="entry name" value="PROTEIN B, PUTATIVE-RELATED-RELATED"/>
    <property type="match status" value="1"/>
</dbReference>
<name>A0AA47MZ86_MERPO</name>
<evidence type="ECO:0000313" key="1">
    <source>
        <dbReference type="EMBL" id="KAK0149279.1"/>
    </source>
</evidence>
<dbReference type="EMBL" id="JAOPHQ010001796">
    <property type="protein sequence ID" value="KAK0149279.1"/>
    <property type="molecule type" value="Genomic_DNA"/>
</dbReference>
<evidence type="ECO:0000313" key="2">
    <source>
        <dbReference type="Proteomes" id="UP001174136"/>
    </source>
</evidence>
<keyword evidence="2" id="KW-1185">Reference proteome</keyword>
<proteinExistence type="predicted"/>